<dbReference type="CDD" id="cd00009">
    <property type="entry name" value="AAA"/>
    <property type="match status" value="1"/>
</dbReference>
<name>A0ABT6NMR6_9BACT</name>
<dbReference type="Gene3D" id="1.10.10.60">
    <property type="entry name" value="Homeodomain-like"/>
    <property type="match status" value="1"/>
</dbReference>
<dbReference type="InterPro" id="IPR027417">
    <property type="entry name" value="P-loop_NTPase"/>
</dbReference>
<evidence type="ECO:0000256" key="3">
    <source>
        <dbReference type="ARBA" id="ARBA00023015"/>
    </source>
</evidence>
<sequence>MPPSIPGRVLIIDDEPDVCDLLDAGLKKRGFSTSYRTSGEEGLDLLATEDFDVVVADLQMKGMTGLTLCERIVGTRPDVPVIVITAFGSLDTAIAAIRAGAYDFLPKPFELEVLRIAVERAVRHRALRDEVRRLRRAAAEAREFEEMVGASAAMKRATDLLERVADLDTSVLITGESGTGKELAARALHRRSARRSGPFVAINCAAMPEALLESELFGHVRGAFTDARAARTGLFQKAHGGTLFLDEIGDMPIGLQPKLLRALQERTVRPIGGDDEVAVDVRIVSATNRDLEAAVEERRFREDLYYRIHVVQVEMPPLRSRGTDILLLAQRFVEKFAATTGRRVTGLSPAAADKLMGYAWPGNVRELSNCIERAVALATYEQIGAEDLPEKIRAHEAKHVVVATDDPAELLPLEDVERRYILRVLEAVRGNKTRAAELLKLDRATLYRKLARYGTSD</sequence>
<dbReference type="InterPro" id="IPR058031">
    <property type="entry name" value="AAA_lid_NorR"/>
</dbReference>
<dbReference type="SMART" id="SM00448">
    <property type="entry name" value="REC"/>
    <property type="match status" value="1"/>
</dbReference>
<dbReference type="Pfam" id="PF02954">
    <property type="entry name" value="HTH_8"/>
    <property type="match status" value="1"/>
</dbReference>
<keyword evidence="1" id="KW-0547">Nucleotide-binding</keyword>
<evidence type="ECO:0000313" key="9">
    <source>
        <dbReference type="EMBL" id="MDI1429485.1"/>
    </source>
</evidence>
<keyword evidence="4" id="KW-0238">DNA-binding</keyword>
<dbReference type="Gene3D" id="3.40.50.2300">
    <property type="match status" value="1"/>
</dbReference>
<evidence type="ECO:0000259" key="8">
    <source>
        <dbReference type="PROSITE" id="PS50110"/>
    </source>
</evidence>
<evidence type="ECO:0000256" key="6">
    <source>
        <dbReference type="PROSITE-ProRule" id="PRU00169"/>
    </source>
</evidence>
<dbReference type="SUPFAM" id="SSF52172">
    <property type="entry name" value="CheY-like"/>
    <property type="match status" value="1"/>
</dbReference>
<feature type="modified residue" description="4-aspartylphosphate" evidence="6">
    <location>
        <position position="57"/>
    </location>
</feature>
<dbReference type="InterPro" id="IPR001789">
    <property type="entry name" value="Sig_transdc_resp-reg_receiver"/>
</dbReference>
<keyword evidence="6" id="KW-0597">Phosphoprotein</keyword>
<dbReference type="PROSITE" id="PS50110">
    <property type="entry name" value="RESPONSE_REGULATORY"/>
    <property type="match status" value="1"/>
</dbReference>
<dbReference type="InterPro" id="IPR002078">
    <property type="entry name" value="Sigma_54_int"/>
</dbReference>
<dbReference type="InterPro" id="IPR011006">
    <property type="entry name" value="CheY-like_superfamily"/>
</dbReference>
<protein>
    <submittedName>
        <fullName evidence="9">Sigma-54 dependent transcriptional regulator</fullName>
    </submittedName>
</protein>
<accession>A0ABT6NMR6</accession>
<comment type="caution">
    <text evidence="9">The sequence shown here is derived from an EMBL/GenBank/DDBJ whole genome shotgun (WGS) entry which is preliminary data.</text>
</comment>
<dbReference type="Pfam" id="PF25601">
    <property type="entry name" value="AAA_lid_14"/>
    <property type="match status" value="1"/>
</dbReference>
<dbReference type="InterPro" id="IPR025943">
    <property type="entry name" value="Sigma_54_int_dom_ATP-bd_2"/>
</dbReference>
<proteinExistence type="predicted"/>
<dbReference type="PROSITE" id="PS50045">
    <property type="entry name" value="SIGMA54_INTERACT_4"/>
    <property type="match status" value="1"/>
</dbReference>
<feature type="domain" description="Sigma-54 factor interaction" evidence="7">
    <location>
        <begin position="147"/>
        <end position="376"/>
    </location>
</feature>
<dbReference type="InterPro" id="IPR025944">
    <property type="entry name" value="Sigma_54_int_dom_CS"/>
</dbReference>
<organism evidence="9 10">
    <name type="scientific">Polyangium sorediatum</name>
    <dbReference type="NCBI Taxonomy" id="889274"/>
    <lineage>
        <taxon>Bacteria</taxon>
        <taxon>Pseudomonadati</taxon>
        <taxon>Myxococcota</taxon>
        <taxon>Polyangia</taxon>
        <taxon>Polyangiales</taxon>
        <taxon>Polyangiaceae</taxon>
        <taxon>Polyangium</taxon>
    </lineage>
</organism>
<keyword evidence="5" id="KW-0804">Transcription</keyword>
<dbReference type="Gene3D" id="1.10.8.60">
    <property type="match status" value="1"/>
</dbReference>
<keyword evidence="10" id="KW-1185">Reference proteome</keyword>
<dbReference type="PANTHER" id="PTHR32071">
    <property type="entry name" value="TRANSCRIPTIONAL REGULATORY PROTEIN"/>
    <property type="match status" value="1"/>
</dbReference>
<evidence type="ECO:0000256" key="1">
    <source>
        <dbReference type="ARBA" id="ARBA00022741"/>
    </source>
</evidence>
<dbReference type="PRINTS" id="PR01590">
    <property type="entry name" value="HTHFIS"/>
</dbReference>
<dbReference type="InterPro" id="IPR002197">
    <property type="entry name" value="HTH_Fis"/>
</dbReference>
<evidence type="ECO:0000313" key="10">
    <source>
        <dbReference type="Proteomes" id="UP001160301"/>
    </source>
</evidence>
<evidence type="ECO:0000256" key="2">
    <source>
        <dbReference type="ARBA" id="ARBA00022840"/>
    </source>
</evidence>
<dbReference type="SUPFAM" id="SSF52540">
    <property type="entry name" value="P-loop containing nucleoside triphosphate hydrolases"/>
    <property type="match status" value="1"/>
</dbReference>
<dbReference type="SUPFAM" id="SSF46689">
    <property type="entry name" value="Homeodomain-like"/>
    <property type="match status" value="1"/>
</dbReference>
<dbReference type="InterPro" id="IPR003593">
    <property type="entry name" value="AAA+_ATPase"/>
</dbReference>
<dbReference type="Pfam" id="PF00072">
    <property type="entry name" value="Response_reg"/>
    <property type="match status" value="1"/>
</dbReference>
<dbReference type="PROSITE" id="PS00688">
    <property type="entry name" value="SIGMA54_INTERACT_3"/>
    <property type="match status" value="1"/>
</dbReference>
<feature type="domain" description="Response regulatory" evidence="8">
    <location>
        <begin position="8"/>
        <end position="122"/>
    </location>
</feature>
<dbReference type="Proteomes" id="UP001160301">
    <property type="component" value="Unassembled WGS sequence"/>
</dbReference>
<evidence type="ECO:0000256" key="5">
    <source>
        <dbReference type="ARBA" id="ARBA00023163"/>
    </source>
</evidence>
<reference evidence="9 10" key="1">
    <citation type="submission" date="2023-04" db="EMBL/GenBank/DDBJ databases">
        <title>The genome sequence of Polyangium sorediatum DSM14670.</title>
        <authorList>
            <person name="Zhang X."/>
        </authorList>
    </citation>
    <scope>NUCLEOTIDE SEQUENCE [LARGE SCALE GENOMIC DNA]</scope>
    <source>
        <strain evidence="9 10">DSM 14670</strain>
    </source>
</reference>
<evidence type="ECO:0000259" key="7">
    <source>
        <dbReference type="PROSITE" id="PS50045"/>
    </source>
</evidence>
<evidence type="ECO:0000256" key="4">
    <source>
        <dbReference type="ARBA" id="ARBA00023125"/>
    </source>
</evidence>
<gene>
    <name evidence="9" type="ORF">QHF89_08265</name>
</gene>
<dbReference type="SMART" id="SM00382">
    <property type="entry name" value="AAA"/>
    <property type="match status" value="1"/>
</dbReference>
<keyword evidence="2" id="KW-0067">ATP-binding</keyword>
<dbReference type="EMBL" id="JARZHI010000005">
    <property type="protein sequence ID" value="MDI1429485.1"/>
    <property type="molecule type" value="Genomic_DNA"/>
</dbReference>
<dbReference type="Pfam" id="PF00158">
    <property type="entry name" value="Sigma54_activat"/>
    <property type="match status" value="1"/>
</dbReference>
<dbReference type="PROSITE" id="PS00676">
    <property type="entry name" value="SIGMA54_INTERACT_2"/>
    <property type="match status" value="1"/>
</dbReference>
<dbReference type="Gene3D" id="3.40.50.300">
    <property type="entry name" value="P-loop containing nucleotide triphosphate hydrolases"/>
    <property type="match status" value="1"/>
</dbReference>
<keyword evidence="3" id="KW-0805">Transcription regulation</keyword>
<dbReference type="InterPro" id="IPR009057">
    <property type="entry name" value="Homeodomain-like_sf"/>
</dbReference>